<reference evidence="2 3" key="1">
    <citation type="submission" date="2024-08" db="EMBL/GenBank/DDBJ databases">
        <title>Whole-genome sequencing of halo(alkali)philic microorganisms from hypersaline lakes.</title>
        <authorList>
            <person name="Sorokin D.Y."/>
            <person name="Merkel A.Y."/>
            <person name="Messina E."/>
            <person name="Yakimov M."/>
        </authorList>
    </citation>
    <scope>NUCLEOTIDE SEQUENCE [LARGE SCALE GENOMIC DNA]</scope>
    <source>
        <strain evidence="2 3">AB-hyl4</strain>
    </source>
</reference>
<keyword evidence="3" id="KW-1185">Reference proteome</keyword>
<comment type="caution">
    <text evidence="2">The sequence shown here is derived from an EMBL/GenBank/DDBJ whole genome shotgun (WGS) entry which is preliminary data.</text>
</comment>
<dbReference type="SUPFAM" id="SSF46785">
    <property type="entry name" value="Winged helix' DNA-binding domain"/>
    <property type="match status" value="1"/>
</dbReference>
<evidence type="ECO:0000256" key="1">
    <source>
        <dbReference type="ARBA" id="ARBA00006479"/>
    </source>
</evidence>
<dbReference type="InterPro" id="IPR036388">
    <property type="entry name" value="WH-like_DNA-bd_sf"/>
</dbReference>
<protein>
    <submittedName>
        <fullName evidence="2">ROK family protein</fullName>
    </submittedName>
</protein>
<dbReference type="Proteomes" id="UP001575105">
    <property type="component" value="Unassembled WGS sequence"/>
</dbReference>
<evidence type="ECO:0000313" key="3">
    <source>
        <dbReference type="Proteomes" id="UP001575105"/>
    </source>
</evidence>
<accession>A0ABV4U5S5</accession>
<evidence type="ECO:0000313" key="2">
    <source>
        <dbReference type="EMBL" id="MFA9477819.1"/>
    </source>
</evidence>
<sequence>MATLPGPLESRLLRLLYCDGPLSRWELHEQVGVRPSTVSATVSALIDRGMLKQNESKPAYGRGRPPVPVEINDSGWGVLGLAIEPGRVSVGYLTPYGRVLGRTLSRKVSRSEAVVTDAKDLLERAMTDQVSAVGVSLPGLMDPVQHKLVLSAAAPGQLMVDLDPIYQAANGCPVILENDMHAIAAQRLLTGSSSAEEDSLLVSVRDGAIGAAMLVDGKPNRGCVTGGNELGHMRFDVKTDRCHCRREGCLACIFSTRFMRSRDEKDAAADSTLTDRLATFDGHDPTVAMILDYLAMALGNAINLIRPSRVILIGEMLQPRLAQSYLAQRVRREMLPGLVGRVHLDISSSPAPSPVEAAGWLALAATYYEEWRQNIYLPPEAQPAKRT</sequence>
<dbReference type="RefSeq" id="WP_425344744.1">
    <property type="nucleotide sequence ID" value="NZ_JBGUBD010000003.1"/>
</dbReference>
<gene>
    <name evidence="2" type="ORF">ACERK3_05865</name>
</gene>
<proteinExistence type="inferred from homology"/>
<name>A0ABV4U5S5_9BACT</name>
<dbReference type="Pfam" id="PF00480">
    <property type="entry name" value="ROK"/>
    <property type="match status" value="1"/>
</dbReference>
<dbReference type="InterPro" id="IPR036390">
    <property type="entry name" value="WH_DNA-bd_sf"/>
</dbReference>
<dbReference type="EMBL" id="JBGUBD010000003">
    <property type="protein sequence ID" value="MFA9477819.1"/>
    <property type="molecule type" value="Genomic_DNA"/>
</dbReference>
<comment type="similarity">
    <text evidence="1">Belongs to the ROK (NagC/XylR) family.</text>
</comment>
<dbReference type="InterPro" id="IPR043129">
    <property type="entry name" value="ATPase_NBD"/>
</dbReference>
<dbReference type="Gene3D" id="1.10.10.10">
    <property type="entry name" value="Winged helix-like DNA-binding domain superfamily/Winged helix DNA-binding domain"/>
    <property type="match status" value="1"/>
</dbReference>
<dbReference type="PANTHER" id="PTHR18964">
    <property type="entry name" value="ROK (REPRESSOR, ORF, KINASE) FAMILY"/>
    <property type="match status" value="1"/>
</dbReference>
<dbReference type="PANTHER" id="PTHR18964:SF149">
    <property type="entry name" value="BIFUNCTIONAL UDP-N-ACETYLGLUCOSAMINE 2-EPIMERASE_N-ACETYLMANNOSAMINE KINASE"/>
    <property type="match status" value="1"/>
</dbReference>
<dbReference type="Gene3D" id="3.30.420.40">
    <property type="match status" value="2"/>
</dbReference>
<dbReference type="SUPFAM" id="SSF53067">
    <property type="entry name" value="Actin-like ATPase domain"/>
    <property type="match status" value="1"/>
</dbReference>
<organism evidence="2 3">
    <name type="scientific">Natronomicrosphaera hydrolytica</name>
    <dbReference type="NCBI Taxonomy" id="3242702"/>
    <lineage>
        <taxon>Bacteria</taxon>
        <taxon>Pseudomonadati</taxon>
        <taxon>Planctomycetota</taxon>
        <taxon>Phycisphaerae</taxon>
        <taxon>Phycisphaerales</taxon>
        <taxon>Phycisphaeraceae</taxon>
        <taxon>Natronomicrosphaera</taxon>
    </lineage>
</organism>
<dbReference type="InterPro" id="IPR000600">
    <property type="entry name" value="ROK"/>
</dbReference>